<dbReference type="Proteomes" id="UP000030653">
    <property type="component" value="Unassembled WGS sequence"/>
</dbReference>
<feature type="compositionally biased region" description="Acidic residues" evidence="1">
    <location>
        <begin position="68"/>
        <end position="88"/>
    </location>
</feature>
<dbReference type="RefSeq" id="XP_040630953.1">
    <property type="nucleotide sequence ID" value="XM_040769827.1"/>
</dbReference>
<protein>
    <submittedName>
        <fullName evidence="2">Uncharacterized protein</fullName>
    </submittedName>
</protein>
<dbReference type="OMA" id="FPRRREH"/>
<evidence type="ECO:0000256" key="1">
    <source>
        <dbReference type="SAM" id="MobiDB-lite"/>
    </source>
</evidence>
<feature type="compositionally biased region" description="Polar residues" evidence="1">
    <location>
        <begin position="140"/>
        <end position="151"/>
    </location>
</feature>
<dbReference type="OrthoDB" id="3358973at2759"/>
<dbReference type="AlphaFoldDB" id="M5G5R7"/>
<proteinExistence type="predicted"/>
<evidence type="ECO:0000313" key="3">
    <source>
        <dbReference type="Proteomes" id="UP000030653"/>
    </source>
</evidence>
<feature type="region of interest" description="Disordered" evidence="1">
    <location>
        <begin position="1"/>
        <end position="402"/>
    </location>
</feature>
<sequence length="431" mass="46939">MSASRPRPPQTGHTRLPSGDFPTRIPLSISTDRITPEDDPFSPPIVGLGVSVTQAAHSAVQLVQPGERDEDDDDRDGEMTGGEDDDDAGTIREHPRRRKDAGSGHATQASNGSPHKWKGKARAVEVDLENGVGIQMGTLDYTQVDSVSPTASYPPVSDDTMEERKVAENLKRWEEQDRQRRKAARDARRSRAESSTGDPSLSAGSLAEVTRRASYLLRGGRRREGAPERTSVHSMTSDAPLRPLSMGVLRAGEPADAERGMLQEPATPSTARSQAHTFSPHTSPLSSRPPPAHLHTHTRSTSSGRSRPKHSRTPHGSSVSSAFGGMRETDGEDPFSARSSSEHARDMDHPLPPLPELEDVALQDTRWQPTLTRQMTASDGPSSSIESEPSPVPHSHTHQHTAKRWWLDWCCGCGGEESDDDDQAGRTNPFE</sequence>
<feature type="compositionally biased region" description="Polar residues" evidence="1">
    <location>
        <begin position="266"/>
        <end position="286"/>
    </location>
</feature>
<dbReference type="HOGENOM" id="CLU_636190_0_0_1"/>
<dbReference type="EMBL" id="JH795858">
    <property type="protein sequence ID" value="EJU04059.1"/>
    <property type="molecule type" value="Genomic_DNA"/>
</dbReference>
<accession>M5G5R7</accession>
<feature type="compositionally biased region" description="Basic and acidic residues" evidence="1">
    <location>
        <begin position="162"/>
        <end position="192"/>
    </location>
</feature>
<feature type="compositionally biased region" description="Polar residues" evidence="1">
    <location>
        <begin position="365"/>
        <end position="380"/>
    </location>
</feature>
<feature type="compositionally biased region" description="Basic and acidic residues" evidence="1">
    <location>
        <begin position="340"/>
        <end position="349"/>
    </location>
</feature>
<evidence type="ECO:0000313" key="2">
    <source>
        <dbReference type="EMBL" id="EJU04059.1"/>
    </source>
</evidence>
<keyword evidence="3" id="KW-1185">Reference proteome</keyword>
<gene>
    <name evidence="2" type="ORF">DACRYDRAFT_114478</name>
</gene>
<reference evidence="2 3" key="1">
    <citation type="journal article" date="2012" name="Science">
        <title>The Paleozoic origin of enzymatic lignin decomposition reconstructed from 31 fungal genomes.</title>
        <authorList>
            <person name="Floudas D."/>
            <person name="Binder M."/>
            <person name="Riley R."/>
            <person name="Barry K."/>
            <person name="Blanchette R.A."/>
            <person name="Henrissat B."/>
            <person name="Martinez A.T."/>
            <person name="Otillar R."/>
            <person name="Spatafora J.W."/>
            <person name="Yadav J.S."/>
            <person name="Aerts A."/>
            <person name="Benoit I."/>
            <person name="Boyd A."/>
            <person name="Carlson A."/>
            <person name="Copeland A."/>
            <person name="Coutinho P.M."/>
            <person name="de Vries R.P."/>
            <person name="Ferreira P."/>
            <person name="Findley K."/>
            <person name="Foster B."/>
            <person name="Gaskell J."/>
            <person name="Glotzer D."/>
            <person name="Gorecki P."/>
            <person name="Heitman J."/>
            <person name="Hesse C."/>
            <person name="Hori C."/>
            <person name="Igarashi K."/>
            <person name="Jurgens J.A."/>
            <person name="Kallen N."/>
            <person name="Kersten P."/>
            <person name="Kohler A."/>
            <person name="Kuees U."/>
            <person name="Kumar T.K.A."/>
            <person name="Kuo A."/>
            <person name="LaButti K."/>
            <person name="Larrondo L.F."/>
            <person name="Lindquist E."/>
            <person name="Ling A."/>
            <person name="Lombard V."/>
            <person name="Lucas S."/>
            <person name="Lundell T."/>
            <person name="Martin R."/>
            <person name="McLaughlin D.J."/>
            <person name="Morgenstern I."/>
            <person name="Morin E."/>
            <person name="Murat C."/>
            <person name="Nagy L.G."/>
            <person name="Nolan M."/>
            <person name="Ohm R.A."/>
            <person name="Patyshakuliyeva A."/>
            <person name="Rokas A."/>
            <person name="Ruiz-Duenas F.J."/>
            <person name="Sabat G."/>
            <person name="Salamov A."/>
            <person name="Samejima M."/>
            <person name="Schmutz J."/>
            <person name="Slot J.C."/>
            <person name="St John F."/>
            <person name="Stenlid J."/>
            <person name="Sun H."/>
            <person name="Sun S."/>
            <person name="Syed K."/>
            <person name="Tsang A."/>
            <person name="Wiebenga A."/>
            <person name="Young D."/>
            <person name="Pisabarro A."/>
            <person name="Eastwood D.C."/>
            <person name="Martin F."/>
            <person name="Cullen D."/>
            <person name="Grigoriev I.V."/>
            <person name="Hibbett D.S."/>
        </authorList>
    </citation>
    <scope>NUCLEOTIDE SEQUENCE [LARGE SCALE GENOMIC DNA]</scope>
    <source>
        <strain evidence="2 3">DJM-731 SS1</strain>
    </source>
</reference>
<dbReference type="GeneID" id="63684889"/>
<organism evidence="2 3">
    <name type="scientific">Dacryopinax primogenitus (strain DJM 731)</name>
    <name type="common">Brown rot fungus</name>
    <dbReference type="NCBI Taxonomy" id="1858805"/>
    <lineage>
        <taxon>Eukaryota</taxon>
        <taxon>Fungi</taxon>
        <taxon>Dikarya</taxon>
        <taxon>Basidiomycota</taxon>
        <taxon>Agaricomycotina</taxon>
        <taxon>Dacrymycetes</taxon>
        <taxon>Dacrymycetales</taxon>
        <taxon>Dacrymycetaceae</taxon>
        <taxon>Dacryopinax</taxon>
    </lineage>
</organism>
<name>M5G5R7_DACPD</name>
<feature type="compositionally biased region" description="Basic and acidic residues" evidence="1">
    <location>
        <begin position="222"/>
        <end position="231"/>
    </location>
</feature>